<feature type="transmembrane region" description="Helical" evidence="1">
    <location>
        <begin position="61"/>
        <end position="89"/>
    </location>
</feature>
<comment type="caution">
    <text evidence="2">The sequence shown here is derived from an EMBL/GenBank/DDBJ whole genome shotgun (WGS) entry which is preliminary data.</text>
</comment>
<protein>
    <submittedName>
        <fullName evidence="2">Uncharacterized protein</fullName>
    </submittedName>
</protein>
<dbReference type="Proteomes" id="UP000256977">
    <property type="component" value="Unassembled WGS sequence"/>
</dbReference>
<keyword evidence="3" id="KW-1185">Reference proteome</keyword>
<name>A0A3D9IUX6_9BACL</name>
<keyword evidence="1" id="KW-0472">Membrane</keyword>
<evidence type="ECO:0000313" key="2">
    <source>
        <dbReference type="EMBL" id="RED65447.1"/>
    </source>
</evidence>
<reference evidence="2 3" key="1">
    <citation type="submission" date="2018-07" db="EMBL/GenBank/DDBJ databases">
        <title>Genomic Encyclopedia of Type Strains, Phase III (KMG-III): the genomes of soil and plant-associated and newly described type strains.</title>
        <authorList>
            <person name="Whitman W."/>
        </authorList>
    </citation>
    <scope>NUCLEOTIDE SEQUENCE [LARGE SCALE GENOMIC DNA]</scope>
    <source>
        <strain evidence="2 3">CECT 7287</strain>
    </source>
</reference>
<keyword evidence="1" id="KW-1133">Transmembrane helix</keyword>
<organism evidence="2 3">
    <name type="scientific">Cohnella phaseoli</name>
    <dbReference type="NCBI Taxonomy" id="456490"/>
    <lineage>
        <taxon>Bacteria</taxon>
        <taxon>Bacillati</taxon>
        <taxon>Bacillota</taxon>
        <taxon>Bacilli</taxon>
        <taxon>Bacillales</taxon>
        <taxon>Paenibacillaceae</taxon>
        <taxon>Cohnella</taxon>
    </lineage>
</organism>
<evidence type="ECO:0000313" key="3">
    <source>
        <dbReference type="Proteomes" id="UP000256977"/>
    </source>
</evidence>
<feature type="transmembrane region" description="Helical" evidence="1">
    <location>
        <begin position="20"/>
        <end position="49"/>
    </location>
</feature>
<proteinExistence type="predicted"/>
<dbReference type="RefSeq" id="WP_116062851.1">
    <property type="nucleotide sequence ID" value="NZ_QRDZ01000019.1"/>
</dbReference>
<gene>
    <name evidence="2" type="ORF">DFP98_11987</name>
</gene>
<accession>A0A3D9IUX6</accession>
<evidence type="ECO:0000256" key="1">
    <source>
        <dbReference type="SAM" id="Phobius"/>
    </source>
</evidence>
<dbReference type="AlphaFoldDB" id="A0A3D9IUX6"/>
<sequence length="104" mass="11165">MTSSKVMKWVTGAFEIFLGIPFVGGLIIIGTYYTPLVVMFILHIITLVLSSKNNEVKYGSILGIVTSLVAWIPFVGMIMHIVTGILLMVSAAKKESSQSSGVSA</sequence>
<dbReference type="OrthoDB" id="1925744at2"/>
<dbReference type="EMBL" id="QRDZ01000019">
    <property type="protein sequence ID" value="RED65447.1"/>
    <property type="molecule type" value="Genomic_DNA"/>
</dbReference>
<keyword evidence="1" id="KW-0812">Transmembrane</keyword>